<evidence type="ECO:0000313" key="2">
    <source>
        <dbReference type="EMBL" id="TRY62872.1"/>
    </source>
</evidence>
<feature type="compositionally biased region" description="Basic and acidic residues" evidence="1">
    <location>
        <begin position="498"/>
        <end position="510"/>
    </location>
</feature>
<feature type="compositionally biased region" description="Basic and acidic residues" evidence="1">
    <location>
        <begin position="839"/>
        <end position="861"/>
    </location>
</feature>
<feature type="compositionally biased region" description="Basic residues" evidence="1">
    <location>
        <begin position="483"/>
        <end position="497"/>
    </location>
</feature>
<feature type="compositionally biased region" description="Polar residues" evidence="1">
    <location>
        <begin position="1033"/>
        <end position="1046"/>
    </location>
</feature>
<protein>
    <submittedName>
        <fullName evidence="2">Uncharacterized protein</fullName>
    </submittedName>
</protein>
<feature type="region of interest" description="Disordered" evidence="1">
    <location>
        <begin position="789"/>
        <end position="817"/>
    </location>
</feature>
<feature type="region of interest" description="Disordered" evidence="1">
    <location>
        <begin position="542"/>
        <end position="606"/>
    </location>
</feature>
<feature type="region of interest" description="Disordered" evidence="1">
    <location>
        <begin position="839"/>
        <end position="904"/>
    </location>
</feature>
<accession>A0A553NBQ0</accession>
<proteinExistence type="predicted"/>
<name>A0A553NBQ0_TIGCA</name>
<dbReference type="Proteomes" id="UP000318571">
    <property type="component" value="Chromosome 10"/>
</dbReference>
<feature type="region of interest" description="Disordered" evidence="1">
    <location>
        <begin position="1142"/>
        <end position="1275"/>
    </location>
</feature>
<comment type="caution">
    <text evidence="2">The sequence shown here is derived from an EMBL/GenBank/DDBJ whole genome shotgun (WGS) entry which is preliminary data.</text>
</comment>
<evidence type="ECO:0000256" key="1">
    <source>
        <dbReference type="SAM" id="MobiDB-lite"/>
    </source>
</evidence>
<feature type="compositionally biased region" description="Polar residues" evidence="1">
    <location>
        <begin position="1078"/>
        <end position="1089"/>
    </location>
</feature>
<dbReference type="EMBL" id="VCGU01000458">
    <property type="protein sequence ID" value="TRY62872.1"/>
    <property type="molecule type" value="Genomic_DNA"/>
</dbReference>
<feature type="region of interest" description="Disordered" evidence="1">
    <location>
        <begin position="446"/>
        <end position="510"/>
    </location>
</feature>
<feature type="region of interest" description="Disordered" evidence="1">
    <location>
        <begin position="59"/>
        <end position="82"/>
    </location>
</feature>
<feature type="compositionally biased region" description="Polar residues" evidence="1">
    <location>
        <begin position="1156"/>
        <end position="1174"/>
    </location>
</feature>
<feature type="compositionally biased region" description="Low complexity" evidence="1">
    <location>
        <begin position="1626"/>
        <end position="1637"/>
    </location>
</feature>
<feature type="region of interest" description="Disordered" evidence="1">
    <location>
        <begin position="1287"/>
        <end position="1311"/>
    </location>
</feature>
<feature type="region of interest" description="Disordered" evidence="1">
    <location>
        <begin position="1621"/>
        <end position="1683"/>
    </location>
</feature>
<feature type="region of interest" description="Disordered" evidence="1">
    <location>
        <begin position="386"/>
        <end position="407"/>
    </location>
</feature>
<feature type="compositionally biased region" description="Low complexity" evidence="1">
    <location>
        <begin position="1302"/>
        <end position="1311"/>
    </location>
</feature>
<reference evidence="2 3" key="1">
    <citation type="journal article" date="2018" name="Nat. Ecol. Evol.">
        <title>Genomic signatures of mitonuclear coevolution across populations of Tigriopus californicus.</title>
        <authorList>
            <person name="Barreto F.S."/>
            <person name="Watson E.T."/>
            <person name="Lima T.G."/>
            <person name="Willett C.S."/>
            <person name="Edmands S."/>
            <person name="Li W."/>
            <person name="Burton R.S."/>
        </authorList>
    </citation>
    <scope>NUCLEOTIDE SEQUENCE [LARGE SCALE GENOMIC DNA]</scope>
    <source>
        <strain evidence="2 3">San Diego</strain>
    </source>
</reference>
<gene>
    <name evidence="2" type="ORF">TCAL_15201</name>
</gene>
<organism evidence="2 3">
    <name type="scientific">Tigriopus californicus</name>
    <name type="common">Marine copepod</name>
    <dbReference type="NCBI Taxonomy" id="6832"/>
    <lineage>
        <taxon>Eukaryota</taxon>
        <taxon>Metazoa</taxon>
        <taxon>Ecdysozoa</taxon>
        <taxon>Arthropoda</taxon>
        <taxon>Crustacea</taxon>
        <taxon>Multicrustacea</taxon>
        <taxon>Hexanauplia</taxon>
        <taxon>Copepoda</taxon>
        <taxon>Harpacticoida</taxon>
        <taxon>Harpacticidae</taxon>
        <taxon>Tigriopus</taxon>
    </lineage>
</organism>
<feature type="compositionally biased region" description="Polar residues" evidence="1">
    <location>
        <begin position="1213"/>
        <end position="1223"/>
    </location>
</feature>
<feature type="region of interest" description="Disordered" evidence="1">
    <location>
        <begin position="1010"/>
        <end position="1063"/>
    </location>
</feature>
<feature type="compositionally biased region" description="Basic and acidic residues" evidence="1">
    <location>
        <begin position="891"/>
        <end position="900"/>
    </location>
</feature>
<sequence>MASQPNCPSSQPEEDKTGQLLYVLDDKTLVLSDASGHGNIISGFAPDILQQALAEVTANPVSTSTSSSTTRGSASESEASRADLDGRALEAHIDGLGGSLHLHLPDKEAEDQGLGKVTLTQQNALLLEELANVAAVDTNTAAASAVAQCGVTVPNVRPEDVVTVLRAHDGTLEISPANAKALGLSVSPGRNSVSVQAVGGHGPFTANTTAPSSCSRVSSAKPVGTNMILIPTTATDGTVNFVLKPSPAPRSSPVTVTTTSHLSLASPHHRPSIIGRRAPGMSHHASIQLKTSSPPYSPRLRPVMTPSVMTSVGVSARRSQPMILPKPQPQMIRLGSNAFVLPRNSNLVSRKNGLGTHLVSEGIKFLPPGSSFNTTAISACSGMEFTSSVPSPQNQSVKITSSQETKRSETKVVFDPKTNTNVIYKVVYPEDVGLVDLPRNPPVRLKDTVAGIDSSDDGDSSDDLLTPNLRENNENHVPSKAQVIRKKLNNSRKRGRPRRGEMKLEKPEAHAKKLRKEFGLSVQQIQTLGNEIVSDRNMHYEMPTIEGDTPLGQATQEDDEAKVASSISMTRSGRVSKPPVAKDEIQPLKKPSVKISNPEGEQQPRPKRRFFVPDRYRCRVCDKIYLGDKKMAKHIKLYPDHGPKDTVYAPRHSVTPSEPPTMGGVSSHSLLVSSHHVVGKYPGKKMPEFSMPIIPMARTQLEELVKNLDAELVLDVMFEDMEKMLSEVKKIVDRCLIDTKLCDRDMPFVNFGECMQTALNVHEGPWYLEQPKHIPDEFHRLLGIQHPMMVSPRSDSTNPTLGNADDDNSNSLMSFSSDKDHSLGAQVVLEQNLGARNLHLDDDSQDSTGEHSKKAFDDHKSPGSVSHGDDDSNMSIAHAKKTTLHANRSNMESRPDHGTKCSDSAARQLAIEIDALSSFDGPSNNSVSTSTNAISSTATASRTTTKLPSFSSFMSGNNSPKDSHLTVMASAVPQGLISSQEVVSSPVPLLDDDQEQLANAIQAVFSSTNTQGSLMDPAQDDQHHHHHQQQQQLKSHVNSPFQSGPASVSSHHMSSVMSNPGTPLVERRHSVDIIQGQSSLHHSVQNSPAPSLGGPHTPVSQTGHLMTGTEVVSTASVPATVPTGLDFCGPLNLDEIHLDDHPIDYHPQSADVPELSVSNGQHMNSQNSLTDATPTSFSDHHSNHTHHNHQSDIMEHLSHQNPTRVESAGIESPSVSHFSNPPSVASAHQLDSHLTPMVSAPPSVASHHGPLSVASHHGPLSVASHHGPPSVASIHDNHHLEHQPMSMLDLPHSPYLDHRQVHSVPPSCSHVSGPPSVDMRMISNPASISDHHPLNNGSMPNSPLSEVLSEAEQFHTNAISQSNSRRNSVSSGINVGTVSSTEALYSANASSCANSAANESFQFNPELNVSTTLDIPIANASNNPSVSTATTATQYVCSSSEHIVDMDPNGHEIPLIEPKPTQGEDTNLYINSNSKSDKLDPQASLPSESSLFESNEVCSTASLLEPQLTNTSIANPGLKSDTMVVFTSDKVSSQKAADDLLNTSSSSSNHNFLSELESVFNDNSNFSFSSALNTESDNMKAADKFLESIPPSSIMVNKPPTTAENDIFSAVPSSSHFLSSVHEDANSNPSFPVSSVSGDDPNCVGSATDSLSKLFDEMTHPESKSMDCSSRANEANSFLQDAP</sequence>
<feature type="compositionally biased region" description="Low complexity" evidence="1">
    <location>
        <begin position="62"/>
        <end position="77"/>
    </location>
</feature>
<feature type="compositionally biased region" description="Basic and acidic residues" evidence="1">
    <location>
        <begin position="1189"/>
        <end position="1198"/>
    </location>
</feature>
<feature type="region of interest" description="Disordered" evidence="1">
    <location>
        <begin position="1450"/>
        <end position="1491"/>
    </location>
</feature>
<evidence type="ECO:0000313" key="3">
    <source>
        <dbReference type="Proteomes" id="UP000318571"/>
    </source>
</evidence>
<feature type="compositionally biased region" description="Polar residues" evidence="1">
    <location>
        <begin position="1463"/>
        <end position="1474"/>
    </location>
</feature>
<feature type="compositionally biased region" description="Polar residues" evidence="1">
    <location>
        <begin position="386"/>
        <end position="403"/>
    </location>
</feature>
<dbReference type="STRING" id="6832.A0A553NBQ0"/>
<feature type="region of interest" description="Disordered" evidence="1">
    <location>
        <begin position="1078"/>
        <end position="1103"/>
    </location>
</feature>
<feature type="compositionally biased region" description="Low complexity" evidence="1">
    <location>
        <begin position="1047"/>
        <end position="1058"/>
    </location>
</feature>
<feature type="compositionally biased region" description="Basic and acidic residues" evidence="1">
    <location>
        <begin position="1654"/>
        <end position="1665"/>
    </location>
</feature>
<keyword evidence="3" id="KW-1185">Reference proteome</keyword>
<feature type="compositionally biased region" description="Polar residues" evidence="1">
    <location>
        <begin position="1666"/>
        <end position="1683"/>
    </location>
</feature>